<feature type="transmembrane region" description="Helical" evidence="7">
    <location>
        <begin position="90"/>
        <end position="108"/>
    </location>
</feature>
<comment type="subcellular location">
    <subcellularLocation>
        <location evidence="1">Cell membrane</location>
        <topology evidence="1">Multi-pass membrane protein</topology>
    </subcellularLocation>
</comment>
<evidence type="ECO:0000256" key="1">
    <source>
        <dbReference type="ARBA" id="ARBA00004651"/>
    </source>
</evidence>
<dbReference type="InterPro" id="IPR000060">
    <property type="entry name" value="BCCT_transptr"/>
</dbReference>
<proteinExistence type="predicted"/>
<feature type="transmembrane region" description="Helical" evidence="7">
    <location>
        <begin position="192"/>
        <end position="221"/>
    </location>
</feature>
<evidence type="ECO:0000256" key="3">
    <source>
        <dbReference type="ARBA" id="ARBA00022475"/>
    </source>
</evidence>
<dbReference type="Proteomes" id="UP000559808">
    <property type="component" value="Unassembled WGS sequence"/>
</dbReference>
<dbReference type="PANTHER" id="PTHR30047">
    <property type="entry name" value="HIGH-AFFINITY CHOLINE TRANSPORT PROTEIN-RELATED"/>
    <property type="match status" value="1"/>
</dbReference>
<keyword evidence="3" id="KW-1003">Cell membrane</keyword>
<keyword evidence="6 7" id="KW-0472">Membrane</keyword>
<evidence type="ECO:0000256" key="2">
    <source>
        <dbReference type="ARBA" id="ARBA00022448"/>
    </source>
</evidence>
<feature type="transmembrane region" description="Helical" evidence="7">
    <location>
        <begin position="12"/>
        <end position="30"/>
    </location>
</feature>
<keyword evidence="4 7" id="KW-0812">Transmembrane</keyword>
<evidence type="ECO:0000313" key="9">
    <source>
        <dbReference type="Proteomes" id="UP000559808"/>
    </source>
</evidence>
<evidence type="ECO:0000256" key="4">
    <source>
        <dbReference type="ARBA" id="ARBA00022692"/>
    </source>
</evidence>
<feature type="transmembrane region" description="Helical" evidence="7">
    <location>
        <begin position="146"/>
        <end position="163"/>
    </location>
</feature>
<organism evidence="8 9">
    <name type="scientific">Campylobacter lari</name>
    <dbReference type="NCBI Taxonomy" id="201"/>
    <lineage>
        <taxon>Bacteria</taxon>
        <taxon>Pseudomonadati</taxon>
        <taxon>Campylobacterota</taxon>
        <taxon>Epsilonproteobacteria</taxon>
        <taxon>Campylobacterales</taxon>
        <taxon>Campylobacteraceae</taxon>
        <taxon>Campylobacter</taxon>
    </lineage>
</organism>
<keyword evidence="2" id="KW-0813">Transport</keyword>
<feature type="transmembrane region" description="Helical" evidence="7">
    <location>
        <begin position="468"/>
        <end position="492"/>
    </location>
</feature>
<feature type="transmembrane region" description="Helical" evidence="7">
    <location>
        <begin position="443"/>
        <end position="462"/>
    </location>
</feature>
<dbReference type="GO" id="GO:0022857">
    <property type="term" value="F:transmembrane transporter activity"/>
    <property type="evidence" value="ECO:0007669"/>
    <property type="project" value="InterPro"/>
</dbReference>
<dbReference type="AlphaFoldDB" id="A0A7U7W5A9"/>
<evidence type="ECO:0000256" key="7">
    <source>
        <dbReference type="SAM" id="Phobius"/>
    </source>
</evidence>
<evidence type="ECO:0000256" key="6">
    <source>
        <dbReference type="ARBA" id="ARBA00023136"/>
    </source>
</evidence>
<protein>
    <submittedName>
        <fullName evidence="8">BCCT family transporter</fullName>
    </submittedName>
</protein>
<dbReference type="RefSeq" id="WP_220566432.1">
    <property type="nucleotide sequence ID" value="NZ_JAEBQF010000024.1"/>
</dbReference>
<dbReference type="PANTHER" id="PTHR30047:SF12">
    <property type="entry name" value="BCCT-FAMILY TRANSPORTER"/>
    <property type="match status" value="1"/>
</dbReference>
<dbReference type="Pfam" id="PF02028">
    <property type="entry name" value="BCCT"/>
    <property type="match status" value="1"/>
</dbReference>
<comment type="caution">
    <text evidence="8">The sequence shown here is derived from an EMBL/GenBank/DDBJ whole genome shotgun (WGS) entry which is preliminary data.</text>
</comment>
<feature type="transmembrane region" description="Helical" evidence="7">
    <location>
        <begin position="50"/>
        <end position="70"/>
    </location>
</feature>
<accession>A0A7U7W5A9</accession>
<dbReference type="GO" id="GO:0005886">
    <property type="term" value="C:plasma membrane"/>
    <property type="evidence" value="ECO:0007669"/>
    <property type="project" value="UniProtKB-SubCell"/>
</dbReference>
<feature type="transmembrane region" description="Helical" evidence="7">
    <location>
        <begin position="227"/>
        <end position="249"/>
    </location>
</feature>
<dbReference type="EMBL" id="AABOWU010000003">
    <property type="protein sequence ID" value="EAI3913774.1"/>
    <property type="molecule type" value="Genomic_DNA"/>
</dbReference>
<keyword evidence="5 7" id="KW-1133">Transmembrane helix</keyword>
<feature type="transmembrane region" description="Helical" evidence="7">
    <location>
        <begin position="316"/>
        <end position="333"/>
    </location>
</feature>
<evidence type="ECO:0000313" key="8">
    <source>
        <dbReference type="EMBL" id="EAI3913774.1"/>
    </source>
</evidence>
<reference evidence="8 9" key="1">
    <citation type="submission" date="2018-05" db="EMBL/GenBank/DDBJ databases">
        <authorList>
            <consortium name="PulseNet: The National Subtyping Network for Foodborne Disease Surveillance"/>
            <person name="Tarr C.L."/>
            <person name="Trees E."/>
            <person name="Katz L.S."/>
            <person name="Carleton-Romer H.A."/>
            <person name="Stroika S."/>
            <person name="Kucerova Z."/>
            <person name="Roache K.F."/>
            <person name="Sabol A.L."/>
            <person name="Besser J."/>
            <person name="Gerner-Smidt P."/>
        </authorList>
    </citation>
    <scope>NUCLEOTIDE SEQUENCE [LARGE SCALE GENOMIC DNA]</scope>
    <source>
        <strain evidence="8 9">D6489</strain>
    </source>
</reference>
<feature type="transmembrane region" description="Helical" evidence="7">
    <location>
        <begin position="345"/>
        <end position="369"/>
    </location>
</feature>
<gene>
    <name evidence="8" type="ORF">YZ34_01950</name>
</gene>
<name>A0A7U7W5A9_CAMLA</name>
<evidence type="ECO:0000256" key="5">
    <source>
        <dbReference type="ARBA" id="ARBA00022989"/>
    </source>
</evidence>
<feature type="transmembrane region" description="Helical" evidence="7">
    <location>
        <begin position="261"/>
        <end position="285"/>
    </location>
</feature>
<sequence>MQKNNQKTYDLFLIVTSILAVFMVIVILLINPSKALEVANFLFSKLTHMFGSFVQLFEFICVVFIFYLAFSKIGNIKLGDGINPYSNTAWIFMFICAGLGSATMYWAFMEWAYYYLAPGLNITPKSTEALRSATSFVYLHWGITPWAVYALSSIAMCFHFYIFKNKNLKISSLIANILHINQNIVLDKIIDVVFLFSTFGGLVLTTTLSIITISAGLSGIFDINDGFYLKFILLAIVTAVFTFSSFVGLSSGMAKLAKISCILCFVFAILVFILGDSVFILNNIINSIGVFFSNYVSMSLYNDIAGVSSFNSDWTVFYWLYWITYTPAVSIFVTKISKGRTIRQVIFGLIVGGCIGTWFFFGVLSSYAIDIFQSGILDVPNFISSNAGEAGVVALIKTLPFGTIFALFYFLLMMVFLASHMDATAFTISCVSTKIDSENPSKYLKVFWCIMLGLIPLAMLYINADLNTLKVAVVLSAAPFLVILAISFYGLIKWIKRMDNENY</sequence>